<evidence type="ECO:0000259" key="3">
    <source>
        <dbReference type="Pfam" id="PF19830"/>
    </source>
</evidence>
<reference evidence="4 5" key="1">
    <citation type="submission" date="2022-06" db="EMBL/GenBank/DDBJ databases">
        <title>New Species of the Genus Actinoplanes, ActinopZanes ferrugineus.</title>
        <authorList>
            <person name="Ding P."/>
        </authorList>
    </citation>
    <scope>NUCLEOTIDE SEQUENCE [LARGE SCALE GENOMIC DNA]</scope>
    <source>
        <strain evidence="4 5">TRM88003</strain>
    </source>
</reference>
<dbReference type="EMBL" id="JAMYJR010000041">
    <property type="protein sequence ID" value="MCO8276017.1"/>
    <property type="molecule type" value="Genomic_DNA"/>
</dbReference>
<comment type="caution">
    <text evidence="4">The sequence shown here is derived from an EMBL/GenBank/DDBJ whole genome shotgun (WGS) entry which is preliminary data.</text>
</comment>
<evidence type="ECO:0000256" key="2">
    <source>
        <dbReference type="SAM" id="Phobius"/>
    </source>
</evidence>
<dbReference type="Proteomes" id="UP001523369">
    <property type="component" value="Unassembled WGS sequence"/>
</dbReference>
<feature type="transmembrane region" description="Helical" evidence="2">
    <location>
        <begin position="325"/>
        <end position="343"/>
    </location>
</feature>
<keyword evidence="2" id="KW-0812">Transmembrane</keyword>
<name>A0ABT1DYR5_9ACTN</name>
<feature type="transmembrane region" description="Helical" evidence="2">
    <location>
        <begin position="124"/>
        <end position="142"/>
    </location>
</feature>
<feature type="transmembrane region" description="Helical" evidence="2">
    <location>
        <begin position="98"/>
        <end position="118"/>
    </location>
</feature>
<dbReference type="Pfam" id="PF19830">
    <property type="entry name" value="DUF6311"/>
    <property type="match status" value="1"/>
</dbReference>
<keyword evidence="5" id="KW-1185">Reference proteome</keyword>
<feature type="domain" description="DUF6311" evidence="3">
    <location>
        <begin position="84"/>
        <end position="414"/>
    </location>
</feature>
<feature type="transmembrane region" description="Helical" evidence="2">
    <location>
        <begin position="248"/>
        <end position="272"/>
    </location>
</feature>
<dbReference type="RefSeq" id="WP_253242049.1">
    <property type="nucleotide sequence ID" value="NZ_JAMYJR010000041.1"/>
</dbReference>
<evidence type="ECO:0000256" key="1">
    <source>
        <dbReference type="SAM" id="MobiDB-lite"/>
    </source>
</evidence>
<feature type="transmembrane region" description="Helical" evidence="2">
    <location>
        <begin position="27"/>
        <end position="45"/>
    </location>
</feature>
<dbReference type="InterPro" id="IPR046278">
    <property type="entry name" value="DUF6311"/>
</dbReference>
<sequence length="617" mass="66721">MSVAVPTSTSSADRPSPPAAPRATRPWPFHLFVALMALALGGYVVSRLWRDPYRHAIADNVGDQAFFEWVLSYGVHLLHHGGDPFFTDLMNVPDGVNLAANTSITVYAILFAPLTMLAGPQVTFLAVLTLNLAGSAYAWFLFFNRFVTAHRGAAALAGFFCGFAPGFVAHANGHLNWTSGWIAPLVLWRLLKMRDTSRWLRNGLILGVTLAVGFSIAAEGLFFTALAGGVFVIAWALSPVNRSEAREALGRFAAGLGVTAVVAGALLAYPLYMHFAGPQTFKGTGFNQRHYSEDLLSFFAFADRSLAAGAGLGNELAANRTEETSFFGLPLLVLLTACLVMLWRSADDRRRSVLRALMIVGGLFFLISLGPRLRVAGAESDIPLLYALLQHVPLFDSALPARYALVLVGVFGVILAMATERMLGSGAPRPLFAVGLVVALLPIFPLPLVHRERSPEPRFIADGTWERYVTEGGVISALPFAANVAADGQRWQAYTMARGGPEFRIPDGYFLGPDAEGAEGKGRIGALPRATDWLFLRAALYGYLADLDNADRATARADFQRWGVEALFLPDVITGPEGPLFRSAVETTATDLLGPPERVDDVLVWRIRPGVDPVDRP</sequence>
<proteinExistence type="predicted"/>
<feature type="transmembrane region" description="Helical" evidence="2">
    <location>
        <begin position="203"/>
        <end position="236"/>
    </location>
</feature>
<protein>
    <submittedName>
        <fullName evidence="4">DUF2079 domain-containing protein</fullName>
    </submittedName>
</protein>
<evidence type="ECO:0000313" key="5">
    <source>
        <dbReference type="Proteomes" id="UP001523369"/>
    </source>
</evidence>
<keyword evidence="2" id="KW-1133">Transmembrane helix</keyword>
<feature type="compositionally biased region" description="Low complexity" evidence="1">
    <location>
        <begin position="1"/>
        <end position="14"/>
    </location>
</feature>
<accession>A0ABT1DYR5</accession>
<gene>
    <name evidence="4" type="ORF">M1L60_36110</name>
</gene>
<feature type="region of interest" description="Disordered" evidence="1">
    <location>
        <begin position="1"/>
        <end position="21"/>
    </location>
</feature>
<feature type="transmembrane region" description="Helical" evidence="2">
    <location>
        <begin position="431"/>
        <end position="449"/>
    </location>
</feature>
<keyword evidence="2" id="KW-0472">Membrane</keyword>
<feature type="transmembrane region" description="Helical" evidence="2">
    <location>
        <begin position="352"/>
        <end position="370"/>
    </location>
</feature>
<organism evidence="4 5">
    <name type="scientific">Paractinoplanes aksuensis</name>
    <dbReference type="NCBI Taxonomy" id="2939490"/>
    <lineage>
        <taxon>Bacteria</taxon>
        <taxon>Bacillati</taxon>
        <taxon>Actinomycetota</taxon>
        <taxon>Actinomycetes</taxon>
        <taxon>Micromonosporales</taxon>
        <taxon>Micromonosporaceae</taxon>
        <taxon>Paractinoplanes</taxon>
    </lineage>
</organism>
<feature type="transmembrane region" description="Helical" evidence="2">
    <location>
        <begin position="401"/>
        <end position="419"/>
    </location>
</feature>
<evidence type="ECO:0000313" key="4">
    <source>
        <dbReference type="EMBL" id="MCO8276017.1"/>
    </source>
</evidence>